<evidence type="ECO:0000256" key="8">
    <source>
        <dbReference type="ARBA" id="ARBA00023286"/>
    </source>
</evidence>
<dbReference type="Pfam" id="PF08454">
    <property type="entry name" value="RIH_assoc"/>
    <property type="match status" value="1"/>
</dbReference>
<dbReference type="CDD" id="cd23280">
    <property type="entry name" value="beta-trefoil_MIR_itr-1-like"/>
    <property type="match status" value="1"/>
</dbReference>
<keyword evidence="6" id="KW-0406">Ion transport</keyword>
<dbReference type="GO" id="GO:0012505">
    <property type="term" value="C:endomembrane system"/>
    <property type="evidence" value="ECO:0007669"/>
    <property type="project" value="UniProtKB-SubCell"/>
</dbReference>
<dbReference type="Gene3D" id="1.25.10.10">
    <property type="entry name" value="Leucine-rich Repeat Variant"/>
    <property type="match status" value="1"/>
</dbReference>
<sequence>MPHLRNIGVAELDQALRSRVEAMADSSAADPVYEGDTIQLFCCEAKGFVYALSPSSSHSCVTILPVSNPERQAQLRDPAIPNVHFASFQVLAENVNINLKRTSPLEVPRRNQDFLRRSLVYGRKVKLLHVASKMYLSSSVAESDSPINKTVTLVNEFKKENCLFRILPSRTNKHRGEDVLPQDHIKLESVSDKGHHVLCALNSLSSRYELKMAVTDSIFIISSQSSSHVKLPHKAMRGCDVVMLFNYKREGYLAGRGSIVTEVLPDAVKEDVITEVGARKRESVHGIQKAPPLSGDCFWQLENAKAPLSGDQFKYGDHCRIKHLPTQQYLSVGENMKLTLKKLEAGMPIDPETTFSLVSVLGKKAGINKGSYVEIRHVQSGKNLSVQTKVYLQRANSEASPEPVSKSKWLKLGLEDSDQSSHQYFHIEEVNPDVIHEYYHISGVTAVLKEYMQKFTADSTPPSFDEPLEVLQKLSQWLKGEGSEKTRANMLRISQGVDLLLGFLHKLEPFPDTKELKQMRRKVSLVLQAFLHSANKKSHLYLAEKRFMDVLFKQIGCNSGVEGVLSSLVKDESSITSKVVKRLTQNQDVIEQIKKNLDAPILDFLSTLCFTAGKPVRSLQNVIFDKIVMDAEKSFIRTKVEDGVICFTRPQGIAGPVSRICSKTTYTTKKKKFEFFIAQLKLLSRICKGVNLKTIEQICKIKKMVTFEEALICINDSDYHPLLQSAYLDFIVSAYVDRNVEESGTDIDNVWHSFYWKMVGPKAASFGDTFDVIPDKTEIKELQSSIRSYLIQVKILYSKEEIEGNNELLSQMLSVMHPLVAYIFYWDDSDINEITKCLISIIDGNHDRPSPNATPEQVVNYQQKRRYKNIEKNQRLFDVKTKAVHILHLLFKILTYTTLGKLMFDFKFLQSKPEIASDDDYTPVNDSLGALLNPDYRLSEQDPQIIEVARSRLRNIFRERAYKSFDVNEGDGQGLVKILLDLMKYEDDDLRLSSALLLFDIFQKENILLRDAAISYIVTPPSGPVFGSMIRYGCFADENEAGESRKLLLRLLQGQAIEKPDEDDSLHSEVVAALKCIKAVCTIDDDETQPHTCNQGIVFSTGVFSAILAYVQLYSSTNFTEHVPLLKLSCSCLQAIARRNDQVQKKVFLSFIDFIDAKIAIAPLARLMSETLSGNPSLCRQLSEGDIAHLYTVAATSSNPEHYEFFTVLETVIKPYKSSKGVPLIMKNYQELIAKTVSEHSEEHFGQILMGNAQEERLAALKADEPTDWLLQLLAVSDLLASTTEGLCKYAEDAVQKIFSLDELVIIVSNPDIEFDRRKPFACILNEGYINTERDSLVSIAALSKNNTFWGHLEECAELIKMIQDKLRGKEIGLERIKIQVRILFKQHSSFTEWRERSKEFNDTLEYNEKSILVSSVLGYLIDGMIPLVTSFCTQLGATTSKGLSSQTYSSLLTPPIIAVLKKFTDSVVGLVQYCSGAFLTMPEMTQYWTKFMDIVVFMLPSDQIAELNEVRENVLVNEDFFISPALREVDEKLGEEIRLNEQFQTFIVNFKTTYEGSIAETNQEGFIPNEETDLVPAGPSFQELVRIFSDDFDSSGKTEKAENLLQLMNVLYRQLRQPLTSNERTNVDFVILTSLQVLCGLLHTRIDSVDPQLQKSDPSLFEEEYCKKIKPLQDALVDLKSHEKVSVHLAHPKDDIAIQVFAFLRALLYLGNENAQKKIGNTSVNKDTKFFVRLNQLLASVITSIGHPLTRQLKFQHQFSHSMSHLPPPPTDSINLEMFKGLEEGEADQQTKSRRGMSMVSGSEPPGLPGTDGGEDETDFGGHLLQRNIRAFTIEGAGQLETSESDAKKRASVVLDVVSWLCDGQNQEMQNLLRKQENTFSSVNIVGVVAVLFQTLAENFNDRTISSAKKAIQALIEVCAGNYTNQEVAFKGQIVDSINIILRCEEIHANSLPQEDVELMSVKASAIELLEVMIEETNANSKTLAQGIAQDLSVADVMSTMKEFWIIVDQDWGMDKTESERAMFRAYHVLKKIADYTGKSIDSYVDFHANYKEDEDMKDLWSHLRDSSRSIEVNYVTKNDEEILTKVYFPFSPSKELTETDKDVVKNNIRRDSPEDKVKDLLEWMESIRKNVRHKAKIKQKWYLKWAVAASGLRNFLLTILTLLLNLFVVDKLNYCFVCGIDNDTFERKGKGFRDHVLNDHHMWNYVYFLLHLDSMHPNDHNALEKYINDNIEGRKIGFFPLRKAKILGGKVDESAVQKS</sequence>
<proteinExistence type="predicted"/>
<dbReference type="PANTHER" id="PTHR13715">
    <property type="entry name" value="RYANODINE RECEPTOR AND IP3 RECEPTOR"/>
    <property type="match status" value="1"/>
</dbReference>
<comment type="subcellular location">
    <subcellularLocation>
        <location evidence="1">Endomembrane system</location>
        <topology evidence="1">Multi-pass membrane protein</topology>
    </subcellularLocation>
</comment>
<dbReference type="GO" id="GO:0005262">
    <property type="term" value="F:calcium channel activity"/>
    <property type="evidence" value="ECO:0007669"/>
    <property type="project" value="InterPro"/>
</dbReference>
<feature type="region of interest" description="Disordered" evidence="10">
    <location>
        <begin position="1786"/>
        <end position="1821"/>
    </location>
</feature>
<keyword evidence="5" id="KW-1133">Transmembrane helix</keyword>
<dbReference type="InterPro" id="IPR013662">
    <property type="entry name" value="RIH_assoc-dom"/>
</dbReference>
<dbReference type="PANTHER" id="PTHR13715:SF99">
    <property type="entry name" value="INOSITOL 1,4,5-TRISPHOSPHATE RECEPTOR-LIKE PROTEIN A"/>
    <property type="match status" value="1"/>
</dbReference>
<keyword evidence="4" id="KW-0677">Repeat</keyword>
<evidence type="ECO:0000256" key="9">
    <source>
        <dbReference type="ARBA" id="ARBA00023303"/>
    </source>
</evidence>
<dbReference type="SUPFAM" id="SSF48371">
    <property type="entry name" value="ARM repeat"/>
    <property type="match status" value="1"/>
</dbReference>
<feature type="domain" description="MIR" evidence="11">
    <location>
        <begin position="116"/>
        <end position="169"/>
    </location>
</feature>
<protein>
    <recommendedName>
        <fullName evidence="11">MIR domain-containing protein</fullName>
    </recommendedName>
</protein>
<evidence type="ECO:0000313" key="13">
    <source>
        <dbReference type="Proteomes" id="UP000007879"/>
    </source>
</evidence>
<evidence type="ECO:0000256" key="1">
    <source>
        <dbReference type="ARBA" id="ARBA00004127"/>
    </source>
</evidence>
<dbReference type="InterPro" id="IPR036300">
    <property type="entry name" value="MIR_dom_sf"/>
</dbReference>
<dbReference type="InterPro" id="IPR016024">
    <property type="entry name" value="ARM-type_fold"/>
</dbReference>
<evidence type="ECO:0000259" key="11">
    <source>
        <dbReference type="PROSITE" id="PS50919"/>
    </source>
</evidence>
<evidence type="ECO:0000256" key="7">
    <source>
        <dbReference type="ARBA" id="ARBA00023136"/>
    </source>
</evidence>
<dbReference type="SUPFAM" id="SSF82109">
    <property type="entry name" value="MIR domain"/>
    <property type="match status" value="2"/>
</dbReference>
<dbReference type="Proteomes" id="UP000007879">
    <property type="component" value="Unassembled WGS sequence"/>
</dbReference>
<reference evidence="12" key="2">
    <citation type="submission" date="2024-06" db="UniProtKB">
        <authorList>
            <consortium name="EnsemblMetazoa"/>
        </authorList>
    </citation>
    <scope>IDENTIFICATION</scope>
</reference>
<dbReference type="InterPro" id="IPR015925">
    <property type="entry name" value="Ryanodine_IP3_receptor"/>
</dbReference>
<dbReference type="InterPro" id="IPR016093">
    <property type="entry name" value="MIR_motif"/>
</dbReference>
<dbReference type="RefSeq" id="XP_019850149.1">
    <property type="nucleotide sequence ID" value="XM_019994590.1"/>
</dbReference>
<evidence type="ECO:0000256" key="4">
    <source>
        <dbReference type="ARBA" id="ARBA00022737"/>
    </source>
</evidence>
<keyword evidence="8" id="KW-1071">Ligand-gated ion channel</keyword>
<organism evidence="12 13">
    <name type="scientific">Amphimedon queenslandica</name>
    <name type="common">Sponge</name>
    <dbReference type="NCBI Taxonomy" id="400682"/>
    <lineage>
        <taxon>Eukaryota</taxon>
        <taxon>Metazoa</taxon>
        <taxon>Porifera</taxon>
        <taxon>Demospongiae</taxon>
        <taxon>Heteroscleromorpha</taxon>
        <taxon>Haplosclerida</taxon>
        <taxon>Niphatidae</taxon>
        <taxon>Amphimedon</taxon>
    </lineage>
</organism>
<dbReference type="EnsemblMetazoa" id="XM_019994590.1">
    <property type="protein sequence ID" value="XP_019850149.1"/>
    <property type="gene ID" value="LOC100633240"/>
</dbReference>
<dbReference type="GO" id="GO:0016020">
    <property type="term" value="C:membrane"/>
    <property type="evidence" value="ECO:0007669"/>
    <property type="project" value="InterPro"/>
</dbReference>
<evidence type="ECO:0000256" key="3">
    <source>
        <dbReference type="ARBA" id="ARBA00022692"/>
    </source>
</evidence>
<evidence type="ECO:0000256" key="10">
    <source>
        <dbReference type="SAM" id="MobiDB-lite"/>
    </source>
</evidence>
<dbReference type="InterPro" id="IPR011989">
    <property type="entry name" value="ARM-like"/>
</dbReference>
<accession>A0AAN0IZF0</accession>
<keyword evidence="2" id="KW-0813">Transport</keyword>
<dbReference type="GeneID" id="100633240"/>
<dbReference type="Pfam" id="PF08709">
    <property type="entry name" value="Ins145_P3_rec"/>
    <property type="match status" value="1"/>
</dbReference>
<name>A0AAN0IZF0_AMPQE</name>
<dbReference type="Pfam" id="PF01365">
    <property type="entry name" value="RYDR_ITPR"/>
    <property type="match status" value="1"/>
</dbReference>
<keyword evidence="13" id="KW-1185">Reference proteome</keyword>
<keyword evidence="9" id="KW-0407">Ion channel</keyword>
<dbReference type="InterPro" id="IPR000699">
    <property type="entry name" value="RIH_dom"/>
</dbReference>
<evidence type="ECO:0000256" key="2">
    <source>
        <dbReference type="ARBA" id="ARBA00022448"/>
    </source>
</evidence>
<dbReference type="PROSITE" id="PS50919">
    <property type="entry name" value="MIR"/>
    <property type="match status" value="1"/>
</dbReference>
<keyword evidence="3" id="KW-0812">Transmembrane</keyword>
<reference evidence="13" key="1">
    <citation type="journal article" date="2010" name="Nature">
        <title>The Amphimedon queenslandica genome and the evolution of animal complexity.</title>
        <authorList>
            <person name="Srivastava M."/>
            <person name="Simakov O."/>
            <person name="Chapman J."/>
            <person name="Fahey B."/>
            <person name="Gauthier M.E."/>
            <person name="Mitros T."/>
            <person name="Richards G.S."/>
            <person name="Conaco C."/>
            <person name="Dacre M."/>
            <person name="Hellsten U."/>
            <person name="Larroux C."/>
            <person name="Putnam N.H."/>
            <person name="Stanke M."/>
            <person name="Adamska M."/>
            <person name="Darling A."/>
            <person name="Degnan S.M."/>
            <person name="Oakley T.H."/>
            <person name="Plachetzki D.C."/>
            <person name="Zhai Y."/>
            <person name="Adamski M."/>
            <person name="Calcino A."/>
            <person name="Cummins S.F."/>
            <person name="Goodstein D.M."/>
            <person name="Harris C."/>
            <person name="Jackson D.J."/>
            <person name="Leys S.P."/>
            <person name="Shu S."/>
            <person name="Woodcroft B.J."/>
            <person name="Vervoort M."/>
            <person name="Kosik K.S."/>
            <person name="Manning G."/>
            <person name="Degnan B.M."/>
            <person name="Rokhsar D.S."/>
        </authorList>
    </citation>
    <scope>NUCLEOTIDE SEQUENCE [LARGE SCALE GENOMIC DNA]</scope>
</reference>
<dbReference type="KEGG" id="aqu:100633240"/>
<dbReference type="InterPro" id="IPR014821">
    <property type="entry name" value="Ins145_P3_rcpt"/>
</dbReference>
<evidence type="ECO:0000256" key="5">
    <source>
        <dbReference type="ARBA" id="ARBA00022989"/>
    </source>
</evidence>
<evidence type="ECO:0000256" key="6">
    <source>
        <dbReference type="ARBA" id="ARBA00023065"/>
    </source>
</evidence>
<dbReference type="Gene3D" id="2.80.10.50">
    <property type="match status" value="2"/>
</dbReference>
<evidence type="ECO:0000313" key="12">
    <source>
        <dbReference type="EnsemblMetazoa" id="XP_019850149.1"/>
    </source>
</evidence>
<keyword evidence="7" id="KW-0472">Membrane</keyword>